<dbReference type="EMBL" id="JARAOO010000007">
    <property type="protein sequence ID" value="KAJ7962943.1"/>
    <property type="molecule type" value="Genomic_DNA"/>
</dbReference>
<evidence type="ECO:0000313" key="6">
    <source>
        <dbReference type="EMBL" id="KAJ7962943.1"/>
    </source>
</evidence>
<dbReference type="PANTHER" id="PTHR33463">
    <property type="entry name" value="NB-ARC DOMAIN-CONTAINING PROTEIN-RELATED"/>
    <property type="match status" value="1"/>
</dbReference>
<evidence type="ECO:0000256" key="2">
    <source>
        <dbReference type="ARBA" id="ARBA00022821"/>
    </source>
</evidence>
<comment type="caution">
    <text evidence="6">The sequence shown here is derived from an EMBL/GenBank/DDBJ whole genome shotgun (WGS) entry which is preliminary data.</text>
</comment>
<accession>A0AAD7LRM9</accession>
<evidence type="ECO:0000256" key="1">
    <source>
        <dbReference type="ARBA" id="ARBA00022741"/>
    </source>
</evidence>
<keyword evidence="2" id="KW-0611">Plant defense</keyword>
<dbReference type="InterPro" id="IPR002182">
    <property type="entry name" value="NB-ARC"/>
</dbReference>
<reference evidence="6" key="1">
    <citation type="journal article" date="2023" name="Science">
        <title>Elucidation of the pathway for biosynthesis of saponin adjuvants from the soapbark tree.</title>
        <authorList>
            <person name="Reed J."/>
            <person name="Orme A."/>
            <person name="El-Demerdash A."/>
            <person name="Owen C."/>
            <person name="Martin L.B.B."/>
            <person name="Misra R.C."/>
            <person name="Kikuchi S."/>
            <person name="Rejzek M."/>
            <person name="Martin A.C."/>
            <person name="Harkess A."/>
            <person name="Leebens-Mack J."/>
            <person name="Louveau T."/>
            <person name="Stephenson M.J."/>
            <person name="Osbourn A."/>
        </authorList>
    </citation>
    <scope>NUCLEOTIDE SEQUENCE</scope>
    <source>
        <strain evidence="6">S10</strain>
    </source>
</reference>
<keyword evidence="7" id="KW-1185">Reference proteome</keyword>
<keyword evidence="4" id="KW-0175">Coiled coil</keyword>
<dbReference type="SMART" id="SM00382">
    <property type="entry name" value="AAA"/>
    <property type="match status" value="1"/>
</dbReference>
<feature type="domain" description="AAA+ ATPase" evidence="5">
    <location>
        <begin position="134"/>
        <end position="269"/>
    </location>
</feature>
<dbReference type="KEGG" id="qsa:O6P43_018098"/>
<dbReference type="InterPro" id="IPR003593">
    <property type="entry name" value="AAA+_ATPase"/>
</dbReference>
<dbReference type="GO" id="GO:0043531">
    <property type="term" value="F:ADP binding"/>
    <property type="evidence" value="ECO:0007669"/>
    <property type="project" value="InterPro"/>
</dbReference>
<protein>
    <submittedName>
        <fullName evidence="6">Disease resistance protein</fullName>
    </submittedName>
</protein>
<organism evidence="6 7">
    <name type="scientific">Quillaja saponaria</name>
    <name type="common">Soap bark tree</name>
    <dbReference type="NCBI Taxonomy" id="32244"/>
    <lineage>
        <taxon>Eukaryota</taxon>
        <taxon>Viridiplantae</taxon>
        <taxon>Streptophyta</taxon>
        <taxon>Embryophyta</taxon>
        <taxon>Tracheophyta</taxon>
        <taxon>Spermatophyta</taxon>
        <taxon>Magnoliopsida</taxon>
        <taxon>eudicotyledons</taxon>
        <taxon>Gunneridae</taxon>
        <taxon>Pentapetalae</taxon>
        <taxon>rosids</taxon>
        <taxon>fabids</taxon>
        <taxon>Fabales</taxon>
        <taxon>Quillajaceae</taxon>
        <taxon>Quillaja</taxon>
    </lineage>
</organism>
<dbReference type="Pfam" id="PF00931">
    <property type="entry name" value="NB-ARC"/>
    <property type="match status" value="1"/>
</dbReference>
<name>A0AAD7LRM9_QUISA</name>
<gene>
    <name evidence="6" type="ORF">O6P43_018098</name>
</gene>
<dbReference type="PRINTS" id="PR00364">
    <property type="entry name" value="DISEASERSIST"/>
</dbReference>
<dbReference type="Proteomes" id="UP001163823">
    <property type="component" value="Chromosome 7"/>
</dbReference>
<dbReference type="InterPro" id="IPR050905">
    <property type="entry name" value="Plant_NBS-LRR"/>
</dbReference>
<dbReference type="GO" id="GO:0006952">
    <property type="term" value="P:defense response"/>
    <property type="evidence" value="ECO:0007669"/>
    <property type="project" value="UniProtKB-KW"/>
</dbReference>
<sequence>MDFGPILDIITRLWDCSANRIRYIRHLENNLTLLQNARDELKSVYQDVNKVEVAEEQQLKRTNEVSNWLVNVEAKEIEVGLILDKVKALKEKRRTLYVGQKMPHARVKMLPLERITVGLDSSFDEVSKYFKDPSVGTIGIYGMPGVGKTTLLKKFNNDFLATRSHEFDVVIWVVVSQEVIRNKLHIPDEDWLNKITEERAIVIFNILNHKKFVLLLDDIWKRYDLLAPGIPNPDGQNGYRVIFTIRSKELCHKMANRIVRVECLAKEGALKLFEIKVGEETLNSHPSIPDLAKEVVAECRGLPLALVTVGRAMANKKDPDQW</sequence>
<dbReference type="Gene3D" id="1.10.8.430">
    <property type="entry name" value="Helical domain of apoptotic protease-activating factors"/>
    <property type="match status" value="1"/>
</dbReference>
<dbReference type="FunFam" id="3.40.50.300:FF:001091">
    <property type="entry name" value="Probable disease resistance protein At1g61300"/>
    <property type="match status" value="1"/>
</dbReference>
<dbReference type="InterPro" id="IPR042197">
    <property type="entry name" value="Apaf_helical"/>
</dbReference>
<proteinExistence type="predicted"/>
<dbReference type="InterPro" id="IPR027417">
    <property type="entry name" value="P-loop_NTPase"/>
</dbReference>
<dbReference type="AlphaFoldDB" id="A0AAD7LRM9"/>
<keyword evidence="3" id="KW-0067">ATP-binding</keyword>
<evidence type="ECO:0000256" key="3">
    <source>
        <dbReference type="ARBA" id="ARBA00022840"/>
    </source>
</evidence>
<dbReference type="GO" id="GO:0005524">
    <property type="term" value="F:ATP binding"/>
    <property type="evidence" value="ECO:0007669"/>
    <property type="project" value="UniProtKB-KW"/>
</dbReference>
<feature type="coiled-coil region" evidence="4">
    <location>
        <begin position="24"/>
        <end position="54"/>
    </location>
</feature>
<dbReference type="SUPFAM" id="SSF52540">
    <property type="entry name" value="P-loop containing nucleoside triphosphate hydrolases"/>
    <property type="match status" value="1"/>
</dbReference>
<dbReference type="PANTHER" id="PTHR33463:SF220">
    <property type="entry name" value="NB-ARC DOMAIN-CONTAINING PROTEIN"/>
    <property type="match status" value="1"/>
</dbReference>
<keyword evidence="1" id="KW-0547">Nucleotide-binding</keyword>
<evidence type="ECO:0000256" key="4">
    <source>
        <dbReference type="SAM" id="Coils"/>
    </source>
</evidence>
<dbReference type="FunFam" id="1.10.8.430:FF:000003">
    <property type="entry name" value="Probable disease resistance protein At5g66910"/>
    <property type="match status" value="1"/>
</dbReference>
<evidence type="ECO:0000259" key="5">
    <source>
        <dbReference type="SMART" id="SM00382"/>
    </source>
</evidence>
<evidence type="ECO:0000313" key="7">
    <source>
        <dbReference type="Proteomes" id="UP001163823"/>
    </source>
</evidence>
<dbReference type="Gene3D" id="3.40.50.300">
    <property type="entry name" value="P-loop containing nucleotide triphosphate hydrolases"/>
    <property type="match status" value="1"/>
</dbReference>